<dbReference type="OrthoDB" id="10264738at2759"/>
<dbReference type="Proteomes" id="UP000019763">
    <property type="component" value="Unassembled WGS sequence"/>
</dbReference>
<evidence type="ECO:0000313" key="15">
    <source>
        <dbReference type="EMBL" id="EZG65144.1"/>
    </source>
</evidence>
<dbReference type="PROSITE" id="PS01032">
    <property type="entry name" value="PPM_1"/>
    <property type="match status" value="1"/>
</dbReference>
<dbReference type="GO" id="GO:0016020">
    <property type="term" value="C:membrane"/>
    <property type="evidence" value="ECO:0007669"/>
    <property type="project" value="UniProtKB-SubCell"/>
</dbReference>
<dbReference type="CDD" id="cd00143">
    <property type="entry name" value="PP2Cc"/>
    <property type="match status" value="1"/>
</dbReference>
<evidence type="ECO:0000259" key="14">
    <source>
        <dbReference type="PROSITE" id="PS51746"/>
    </source>
</evidence>
<evidence type="ECO:0000313" key="16">
    <source>
        <dbReference type="Proteomes" id="UP000019763"/>
    </source>
</evidence>
<comment type="catalytic activity">
    <reaction evidence="11">
        <text>O-phospho-L-threonyl-[protein] + H2O = L-threonyl-[protein] + phosphate</text>
        <dbReference type="Rhea" id="RHEA:47004"/>
        <dbReference type="Rhea" id="RHEA-COMP:11060"/>
        <dbReference type="Rhea" id="RHEA-COMP:11605"/>
        <dbReference type="ChEBI" id="CHEBI:15377"/>
        <dbReference type="ChEBI" id="CHEBI:30013"/>
        <dbReference type="ChEBI" id="CHEBI:43474"/>
        <dbReference type="ChEBI" id="CHEBI:61977"/>
        <dbReference type="EC" id="3.1.3.16"/>
    </reaction>
</comment>
<dbReference type="Gene3D" id="3.60.40.10">
    <property type="entry name" value="PPM-type phosphatase domain"/>
    <property type="match status" value="1"/>
</dbReference>
<evidence type="ECO:0000256" key="6">
    <source>
        <dbReference type="ARBA" id="ARBA00022801"/>
    </source>
</evidence>
<evidence type="ECO:0000256" key="10">
    <source>
        <dbReference type="ARBA" id="ARBA00047761"/>
    </source>
</evidence>
<dbReference type="RefSeq" id="XP_011134099.1">
    <property type="nucleotide sequence ID" value="XM_011135797.1"/>
</dbReference>
<evidence type="ECO:0000256" key="5">
    <source>
        <dbReference type="ARBA" id="ARBA00022723"/>
    </source>
</evidence>
<keyword evidence="5" id="KW-0479">Metal-binding</keyword>
<comment type="subcellular location">
    <subcellularLocation>
        <location evidence="2">Membrane</location>
        <topology evidence="2">Peripheral membrane protein</topology>
    </subcellularLocation>
</comment>
<feature type="region of interest" description="Disordered" evidence="13">
    <location>
        <begin position="323"/>
        <end position="479"/>
    </location>
</feature>
<gene>
    <name evidence="15" type="ORF">GNI_084220</name>
</gene>
<feature type="compositionally biased region" description="Polar residues" evidence="13">
    <location>
        <begin position="413"/>
        <end position="424"/>
    </location>
</feature>
<evidence type="ECO:0000256" key="7">
    <source>
        <dbReference type="ARBA" id="ARBA00022842"/>
    </source>
</evidence>
<comment type="cofactor">
    <cofactor evidence="1">
        <name>Mn(2+)</name>
        <dbReference type="ChEBI" id="CHEBI:29035"/>
    </cofactor>
</comment>
<dbReference type="SUPFAM" id="SSF81606">
    <property type="entry name" value="PP2C-like"/>
    <property type="match status" value="1"/>
</dbReference>
<keyword evidence="7" id="KW-0460">Magnesium</keyword>
<evidence type="ECO:0000256" key="4">
    <source>
        <dbReference type="ARBA" id="ARBA00013081"/>
    </source>
</evidence>
<protein>
    <recommendedName>
        <fullName evidence="4">protein-serine/threonine phosphatase</fullName>
        <ecNumber evidence="4">3.1.3.16</ecNumber>
    </recommendedName>
</protein>
<evidence type="ECO:0000256" key="8">
    <source>
        <dbReference type="ARBA" id="ARBA00022912"/>
    </source>
</evidence>
<comment type="catalytic activity">
    <reaction evidence="10">
        <text>O-phospho-L-seryl-[protein] + H2O = L-seryl-[protein] + phosphate</text>
        <dbReference type="Rhea" id="RHEA:20629"/>
        <dbReference type="Rhea" id="RHEA-COMP:9863"/>
        <dbReference type="Rhea" id="RHEA-COMP:11604"/>
        <dbReference type="ChEBI" id="CHEBI:15377"/>
        <dbReference type="ChEBI" id="CHEBI:29999"/>
        <dbReference type="ChEBI" id="CHEBI:43474"/>
        <dbReference type="ChEBI" id="CHEBI:83421"/>
        <dbReference type="EC" id="3.1.3.16"/>
    </reaction>
</comment>
<dbReference type="InterPro" id="IPR015655">
    <property type="entry name" value="PP2C"/>
</dbReference>
<evidence type="ECO:0000256" key="11">
    <source>
        <dbReference type="ARBA" id="ARBA00048336"/>
    </source>
</evidence>
<dbReference type="eggNOG" id="KOG0698">
    <property type="taxonomic scope" value="Eukaryota"/>
</dbReference>
<dbReference type="PANTHER" id="PTHR13832:SF803">
    <property type="entry name" value="PROTEIN PHOSPHATASE 1G"/>
    <property type="match status" value="1"/>
</dbReference>
<comment type="similarity">
    <text evidence="3 12">Belongs to the PP2C family.</text>
</comment>
<evidence type="ECO:0000256" key="12">
    <source>
        <dbReference type="RuleBase" id="RU003465"/>
    </source>
</evidence>
<dbReference type="GO" id="GO:0046872">
    <property type="term" value="F:metal ion binding"/>
    <property type="evidence" value="ECO:0007669"/>
    <property type="project" value="UniProtKB-KW"/>
</dbReference>
<dbReference type="InterPro" id="IPR036457">
    <property type="entry name" value="PPM-type-like_dom_sf"/>
</dbReference>
<dbReference type="PANTHER" id="PTHR13832">
    <property type="entry name" value="PROTEIN PHOSPHATASE 2C"/>
    <property type="match status" value="1"/>
</dbReference>
<proteinExistence type="inferred from homology"/>
<comment type="caution">
    <text evidence="15">The sequence shown here is derived from an EMBL/GenBank/DDBJ whole genome shotgun (WGS) entry which is preliminary data.</text>
</comment>
<name>A0A023B619_GRENI</name>
<accession>A0A023B619</accession>
<sequence length="1233" mass="134649">MASAITVELARTTSWQSSLSCLDPIYPAKMSSGECSSIPPCNIHRLTRTVASQIRANIAERIYAGRSFQLTQREIIGSAKLKRDPCLTLRLDRAGLSGRHALLEPRPQDPAHPLQIFDIGPSHKSLREIIEPDTHTNGNLVQDFSSFNQLGGVFVKVRSLSELAVDEGDEVWFEYYIPEELPSEVAFGNTNAYRQPSGMTGAKLIVERGPQLSEKDAFWDLMRMHEIPREVRYYVVVALNMLGDPEHDLFERFTNVPFEDLKAMLQRPVSPETVLQLELMRRRIHEFLPWRSKSRPLILKAYQGTVIAEVRWFGAHIVPNNAPYGFPPVSEEDVRPVSTGVSTENNHAAGKVAQDENNRTLIPTPASTAASTNTSATDGTEADRLTSEVETKPEDERNGNERNGNERNGNERSTSYSEGSSARCDTSGPGPGEVGSGEVDCGEMDRGERGPGETGRPTETLGSLRQRPSGQSRSSHGSEAKAVSWWETCYWTSNALQMKVDVHPSMQPYVIQNGLLNDRYACDPYFQNVGLGLPPLPGMLPHPGAEEVASSRYTANPNHLVQSGSGPSTGIGPTTVGTGTGTRTGAGTRAVARTGASPKCTDESRLAAGAPFALDAAQLAEVYRSSEMSEALAEAMLSRLRTARPSGSPASAPSSARPVAKAELAVARSGSDPVLTTTASDADGDAKLPFYLSAEPELAELSAVPSSAVLSSAVPSSLRPSVSAPADDPKDAGSKQSGAKGGQKEGGREATMVDVLKARVIEGQGGGTTLAPAWHEDERRIVDPINLARCENWLARTPLQCLHYDSLPEDCFPEVRLPPLFGSGYHLTIRFKKGQFVIKETFPADSADYSSLPPCLREVCYHRPPRPSYFSREGSRVTLAPSFAPPKNAEFIPGSQHPWAPQVDVIDAVWLRVQPCQRKKEGETADYYNRVKCHLFGRGLVLKNGDIFRLGTLEFQVRRFNEGSAGLQGCRLRMEDEEICIQDLSLSDEIPISFYGIYDGHGGRECASFLKEELHLSFAHHVGILTGHIDLSYVEPVVFEALYRSFMATDRAFLKQQVAKKCQTGPGGAAVVVVIAGDQIWCANTGDARCLISRKGTALQLSVDHKPDRDDERRRIEAAGGYVRNRRILGRLAVSRAFGDIEYKNVGNAGLSALVIADPEIRYLSTISADDEFLVLACDGLFDVFSSQDLVCYIRAQLKKQKDAQTIVEELVLEAIEKRFSQDNVSAAIVLLK</sequence>
<evidence type="ECO:0000256" key="13">
    <source>
        <dbReference type="SAM" id="MobiDB-lite"/>
    </source>
</evidence>
<dbReference type="PROSITE" id="PS51746">
    <property type="entry name" value="PPM_2"/>
    <property type="match status" value="1"/>
</dbReference>
<evidence type="ECO:0000256" key="1">
    <source>
        <dbReference type="ARBA" id="ARBA00001936"/>
    </source>
</evidence>
<feature type="compositionally biased region" description="Low complexity" evidence="13">
    <location>
        <begin position="716"/>
        <end position="726"/>
    </location>
</feature>
<dbReference type="GO" id="GO:0004722">
    <property type="term" value="F:protein serine/threonine phosphatase activity"/>
    <property type="evidence" value="ECO:0007669"/>
    <property type="project" value="UniProtKB-EC"/>
</dbReference>
<evidence type="ECO:0000256" key="3">
    <source>
        <dbReference type="ARBA" id="ARBA00006702"/>
    </source>
</evidence>
<keyword evidence="8 12" id="KW-0904">Protein phosphatase</keyword>
<evidence type="ECO:0000256" key="2">
    <source>
        <dbReference type="ARBA" id="ARBA00004170"/>
    </source>
</evidence>
<evidence type="ECO:0000256" key="9">
    <source>
        <dbReference type="ARBA" id="ARBA00023211"/>
    </source>
</evidence>
<reference evidence="15" key="1">
    <citation type="submission" date="2013-12" db="EMBL/GenBank/DDBJ databases">
        <authorList>
            <person name="Omoto C.K."/>
            <person name="Sibley D."/>
            <person name="Venepally P."/>
            <person name="Hadjithomas M."/>
            <person name="Karamycheva S."/>
            <person name="Brunk B."/>
            <person name="Roos D."/>
            <person name="Caler E."/>
            <person name="Lorenzi H."/>
        </authorList>
    </citation>
    <scope>NUCLEOTIDE SEQUENCE</scope>
</reference>
<dbReference type="InterPro" id="IPR000222">
    <property type="entry name" value="PP2C_BS"/>
</dbReference>
<dbReference type="EC" id="3.1.3.16" evidence="4"/>
<feature type="domain" description="PPM-type phosphatase" evidence="14">
    <location>
        <begin position="961"/>
        <end position="1232"/>
    </location>
</feature>
<dbReference type="SMART" id="SM00332">
    <property type="entry name" value="PP2Cc"/>
    <property type="match status" value="1"/>
</dbReference>
<feature type="region of interest" description="Disordered" evidence="13">
    <location>
        <begin position="716"/>
        <end position="749"/>
    </location>
</feature>
<dbReference type="InterPro" id="IPR001932">
    <property type="entry name" value="PPM-type_phosphatase-like_dom"/>
</dbReference>
<keyword evidence="9" id="KW-0464">Manganese</keyword>
<feature type="compositionally biased region" description="Low complexity" evidence="13">
    <location>
        <begin position="366"/>
        <end position="377"/>
    </location>
</feature>
<dbReference type="VEuPathDB" id="CryptoDB:GNI_084220"/>
<keyword evidence="16" id="KW-1185">Reference proteome</keyword>
<feature type="compositionally biased region" description="Polar residues" evidence="13">
    <location>
        <begin position="461"/>
        <end position="477"/>
    </location>
</feature>
<keyword evidence="6 12" id="KW-0378">Hydrolase</keyword>
<organism evidence="15 16">
    <name type="scientific">Gregarina niphandrodes</name>
    <name type="common">Septate eugregarine</name>
    <dbReference type="NCBI Taxonomy" id="110365"/>
    <lineage>
        <taxon>Eukaryota</taxon>
        <taxon>Sar</taxon>
        <taxon>Alveolata</taxon>
        <taxon>Apicomplexa</taxon>
        <taxon>Conoidasida</taxon>
        <taxon>Gregarinasina</taxon>
        <taxon>Eugregarinorida</taxon>
        <taxon>Gregarinidae</taxon>
        <taxon>Gregarina</taxon>
    </lineage>
</organism>
<dbReference type="EMBL" id="AFNH02000633">
    <property type="protein sequence ID" value="EZG65144.1"/>
    <property type="molecule type" value="Genomic_DNA"/>
</dbReference>
<dbReference type="GeneID" id="22913021"/>
<feature type="compositionally biased region" description="Basic and acidic residues" evidence="13">
    <location>
        <begin position="381"/>
        <end position="410"/>
    </location>
</feature>
<dbReference type="AlphaFoldDB" id="A0A023B619"/>
<dbReference type="Pfam" id="PF00481">
    <property type="entry name" value="PP2C"/>
    <property type="match status" value="1"/>
</dbReference>